<evidence type="ECO:0000313" key="9">
    <source>
        <dbReference type="EMBL" id="PYI39812.1"/>
    </source>
</evidence>
<evidence type="ECO:0000256" key="3">
    <source>
        <dbReference type="ARBA" id="ARBA00022475"/>
    </source>
</evidence>
<evidence type="ECO:0000313" key="10">
    <source>
        <dbReference type="Proteomes" id="UP000247980"/>
    </source>
</evidence>
<feature type="transmembrane region" description="Helical" evidence="7">
    <location>
        <begin position="282"/>
        <end position="303"/>
    </location>
</feature>
<dbReference type="AlphaFoldDB" id="A0A2V5IWD6"/>
<organism evidence="9 10">
    <name type="scientific">Arthrobacter psychrolactophilus</name>
    <dbReference type="NCBI Taxonomy" id="92442"/>
    <lineage>
        <taxon>Bacteria</taxon>
        <taxon>Bacillati</taxon>
        <taxon>Actinomycetota</taxon>
        <taxon>Actinomycetes</taxon>
        <taxon>Micrococcales</taxon>
        <taxon>Micrococcaceae</taxon>
        <taxon>Arthrobacter</taxon>
    </lineage>
</organism>
<comment type="similarity">
    <text evidence="2">Belongs to the acyltransferase 3 family.</text>
</comment>
<dbReference type="GO" id="GO:0005886">
    <property type="term" value="C:plasma membrane"/>
    <property type="evidence" value="ECO:0007669"/>
    <property type="project" value="UniProtKB-SubCell"/>
</dbReference>
<keyword evidence="10" id="KW-1185">Reference proteome</keyword>
<feature type="transmembrane region" description="Helical" evidence="7">
    <location>
        <begin position="87"/>
        <end position="106"/>
    </location>
</feature>
<feature type="transmembrane region" description="Helical" evidence="7">
    <location>
        <begin position="248"/>
        <end position="270"/>
    </location>
</feature>
<protein>
    <recommendedName>
        <fullName evidence="8">Acyltransferase 3 domain-containing protein</fullName>
    </recommendedName>
</protein>
<sequence>MNKTFRDYGLDMLRIISICGVVAIHVFGLRVGSEAKEGRGWWAAVAIDIGFIWVVPVFVMISGALLLGSRQAISAPMNFYGKRASRLVPALIIWNAVYLIGVRIWMRHEELSGARVLQLIYDGSVFTQLYFLWLIVGLYAITPILATFFAEASQRRVLVTAGVFLAATVLAYMAPGILGYFEVSRPISTNIFTYWIPFVGYFVAGYALRSVRLRGIALIAVSIVTAALIVFTIWHFGHRGVFPWADRLFSISYLGAGVAAMAIGVFVVGLSVSKFIKVPDRAGTVLVSLSNASFGVFLVHLVIFETIRLNVPAVLAADSFPAIAVAYIVTLLGSFLVSLIALKVPLLRRVF</sequence>
<feature type="transmembrane region" description="Helical" evidence="7">
    <location>
        <begin position="12"/>
        <end position="29"/>
    </location>
</feature>
<feature type="transmembrane region" description="Helical" evidence="7">
    <location>
        <begin position="323"/>
        <end position="342"/>
    </location>
</feature>
<evidence type="ECO:0000259" key="8">
    <source>
        <dbReference type="Pfam" id="PF01757"/>
    </source>
</evidence>
<feature type="transmembrane region" description="Helical" evidence="7">
    <location>
        <begin position="187"/>
        <end position="208"/>
    </location>
</feature>
<gene>
    <name evidence="9" type="ORF">CVS30_03900</name>
</gene>
<dbReference type="InterPro" id="IPR002656">
    <property type="entry name" value="Acyl_transf_3_dom"/>
</dbReference>
<keyword evidence="5 7" id="KW-1133">Transmembrane helix</keyword>
<feature type="transmembrane region" description="Helical" evidence="7">
    <location>
        <begin position="215"/>
        <end position="236"/>
    </location>
</feature>
<dbReference type="GO" id="GO:0016413">
    <property type="term" value="F:O-acetyltransferase activity"/>
    <property type="evidence" value="ECO:0007669"/>
    <property type="project" value="TreeGrafter"/>
</dbReference>
<dbReference type="RefSeq" id="WP_110483985.1">
    <property type="nucleotide sequence ID" value="NZ_QJVC01000002.1"/>
</dbReference>
<name>A0A2V5IWD6_9MICC</name>
<dbReference type="PANTHER" id="PTHR40074">
    <property type="entry name" value="O-ACETYLTRANSFERASE WECH"/>
    <property type="match status" value="1"/>
</dbReference>
<evidence type="ECO:0000256" key="7">
    <source>
        <dbReference type="SAM" id="Phobius"/>
    </source>
</evidence>
<evidence type="ECO:0000256" key="1">
    <source>
        <dbReference type="ARBA" id="ARBA00004651"/>
    </source>
</evidence>
<feature type="transmembrane region" description="Helical" evidence="7">
    <location>
        <begin position="157"/>
        <end position="181"/>
    </location>
</feature>
<comment type="subcellular location">
    <subcellularLocation>
        <location evidence="1">Cell membrane</location>
        <topology evidence="1">Multi-pass membrane protein</topology>
    </subcellularLocation>
</comment>
<proteinExistence type="inferred from homology"/>
<dbReference type="PANTHER" id="PTHR40074:SF2">
    <property type="entry name" value="O-ACETYLTRANSFERASE WECH"/>
    <property type="match status" value="1"/>
</dbReference>
<keyword evidence="3" id="KW-1003">Cell membrane</keyword>
<reference evidence="9 10" key="1">
    <citation type="submission" date="2018-05" db="EMBL/GenBank/DDBJ databases">
        <title>Genetic diversity of glacier-inhabiting Cryobacterium bacteria in China and description of Cryobacterium mengkeensis sp. nov. and Arthrobacter glacialis sp. nov.</title>
        <authorList>
            <person name="Liu Q."/>
            <person name="Xin Y.-H."/>
        </authorList>
    </citation>
    <scope>NUCLEOTIDE SEQUENCE [LARGE SCALE GENOMIC DNA]</scope>
    <source>
        <strain evidence="9 10">B7</strain>
    </source>
</reference>
<keyword evidence="6 7" id="KW-0472">Membrane</keyword>
<evidence type="ECO:0000256" key="5">
    <source>
        <dbReference type="ARBA" id="ARBA00022989"/>
    </source>
</evidence>
<feature type="transmembrane region" description="Helical" evidence="7">
    <location>
        <begin position="41"/>
        <end position="67"/>
    </location>
</feature>
<comment type="caution">
    <text evidence="9">The sequence shown here is derived from an EMBL/GenBank/DDBJ whole genome shotgun (WGS) entry which is preliminary data.</text>
</comment>
<evidence type="ECO:0000256" key="6">
    <source>
        <dbReference type="ARBA" id="ARBA00023136"/>
    </source>
</evidence>
<evidence type="ECO:0000256" key="4">
    <source>
        <dbReference type="ARBA" id="ARBA00022692"/>
    </source>
</evidence>
<accession>A0A2V5IWD6</accession>
<dbReference type="GO" id="GO:0009246">
    <property type="term" value="P:enterobacterial common antigen biosynthetic process"/>
    <property type="evidence" value="ECO:0007669"/>
    <property type="project" value="TreeGrafter"/>
</dbReference>
<feature type="domain" description="Acyltransferase 3" evidence="8">
    <location>
        <begin position="8"/>
        <end position="338"/>
    </location>
</feature>
<feature type="transmembrane region" description="Helical" evidence="7">
    <location>
        <begin position="126"/>
        <end position="150"/>
    </location>
</feature>
<evidence type="ECO:0000256" key="2">
    <source>
        <dbReference type="ARBA" id="ARBA00007400"/>
    </source>
</evidence>
<dbReference type="Proteomes" id="UP000247980">
    <property type="component" value="Unassembled WGS sequence"/>
</dbReference>
<keyword evidence="4 7" id="KW-0812">Transmembrane</keyword>
<dbReference type="EMBL" id="QJVC01000002">
    <property type="protein sequence ID" value="PYI39812.1"/>
    <property type="molecule type" value="Genomic_DNA"/>
</dbReference>
<dbReference type="OrthoDB" id="1072135at2"/>
<dbReference type="Pfam" id="PF01757">
    <property type="entry name" value="Acyl_transf_3"/>
    <property type="match status" value="1"/>
</dbReference>